<sequence length="103" mass="11281">MWVYEMLGFIAADDGGGPVVVGVRLLVGFLRARIRFGLRIQLSLYKSEQLESVKARADERDIEKIMGCARGQGGISRETVQVEAQCCEVSRPSNALQAPKNGI</sequence>
<keyword evidence="2" id="KW-1185">Reference proteome</keyword>
<comment type="caution">
    <text evidence="1">The sequence shown here is derived from an EMBL/GenBank/DDBJ whole genome shotgun (WGS) entry which is preliminary data.</text>
</comment>
<reference evidence="1" key="1">
    <citation type="submission" date="2020-03" db="EMBL/GenBank/DDBJ databases">
        <title>A high-quality chromosome-level genome assembly of a woody plant with both climbing and erect habits, Rhamnella rubrinervis.</title>
        <authorList>
            <person name="Lu Z."/>
            <person name="Yang Y."/>
            <person name="Zhu X."/>
            <person name="Sun Y."/>
        </authorList>
    </citation>
    <scope>NUCLEOTIDE SEQUENCE</scope>
    <source>
        <strain evidence="1">BYM</strain>
        <tissue evidence="1">Leaf</tissue>
    </source>
</reference>
<dbReference type="AlphaFoldDB" id="A0A8K0MJX1"/>
<dbReference type="Proteomes" id="UP000796880">
    <property type="component" value="Unassembled WGS sequence"/>
</dbReference>
<dbReference type="EMBL" id="VOIH02000004">
    <property type="protein sequence ID" value="KAF3448388.1"/>
    <property type="molecule type" value="Genomic_DNA"/>
</dbReference>
<evidence type="ECO:0000313" key="1">
    <source>
        <dbReference type="EMBL" id="KAF3448388.1"/>
    </source>
</evidence>
<proteinExistence type="predicted"/>
<evidence type="ECO:0000313" key="2">
    <source>
        <dbReference type="Proteomes" id="UP000796880"/>
    </source>
</evidence>
<gene>
    <name evidence="1" type="ORF">FNV43_RR09101</name>
</gene>
<accession>A0A8K0MJX1</accession>
<protein>
    <submittedName>
        <fullName evidence="1">Uncharacterized protein</fullName>
    </submittedName>
</protein>
<name>A0A8K0MJX1_9ROSA</name>
<organism evidence="1 2">
    <name type="scientific">Rhamnella rubrinervis</name>
    <dbReference type="NCBI Taxonomy" id="2594499"/>
    <lineage>
        <taxon>Eukaryota</taxon>
        <taxon>Viridiplantae</taxon>
        <taxon>Streptophyta</taxon>
        <taxon>Embryophyta</taxon>
        <taxon>Tracheophyta</taxon>
        <taxon>Spermatophyta</taxon>
        <taxon>Magnoliopsida</taxon>
        <taxon>eudicotyledons</taxon>
        <taxon>Gunneridae</taxon>
        <taxon>Pentapetalae</taxon>
        <taxon>rosids</taxon>
        <taxon>fabids</taxon>
        <taxon>Rosales</taxon>
        <taxon>Rhamnaceae</taxon>
        <taxon>rhamnoid group</taxon>
        <taxon>Rhamneae</taxon>
        <taxon>Rhamnella</taxon>
    </lineage>
</organism>